<reference evidence="3" key="1">
    <citation type="submission" date="2015-02" db="EMBL/GenBank/DDBJ databases">
        <title>Genome sequencing for Strongylocentrotus purpuratus.</title>
        <authorList>
            <person name="Murali S."/>
            <person name="Liu Y."/>
            <person name="Vee V."/>
            <person name="English A."/>
            <person name="Wang M."/>
            <person name="Skinner E."/>
            <person name="Han Y."/>
            <person name="Muzny D.M."/>
            <person name="Worley K.C."/>
            <person name="Gibbs R.A."/>
        </authorList>
    </citation>
    <scope>NUCLEOTIDE SEQUENCE</scope>
</reference>
<feature type="compositionally biased region" description="Basic and acidic residues" evidence="1">
    <location>
        <begin position="192"/>
        <end position="206"/>
    </location>
</feature>
<dbReference type="Proteomes" id="UP000007110">
    <property type="component" value="Unassembled WGS sequence"/>
</dbReference>
<proteinExistence type="predicted"/>
<dbReference type="GO" id="GO:0005615">
    <property type="term" value="C:extracellular space"/>
    <property type="evidence" value="ECO:0000318"/>
    <property type="project" value="GO_Central"/>
</dbReference>
<dbReference type="EnsemblMetazoa" id="XM_030980344">
    <property type="protein sequence ID" value="XP_030836204"/>
    <property type="gene ID" value="LOC115922143"/>
</dbReference>
<organism evidence="2 3">
    <name type="scientific">Strongylocentrotus purpuratus</name>
    <name type="common">Purple sea urchin</name>
    <dbReference type="NCBI Taxonomy" id="7668"/>
    <lineage>
        <taxon>Eukaryota</taxon>
        <taxon>Metazoa</taxon>
        <taxon>Echinodermata</taxon>
        <taxon>Eleutherozoa</taxon>
        <taxon>Echinozoa</taxon>
        <taxon>Echinoidea</taxon>
        <taxon>Euechinoidea</taxon>
        <taxon>Echinacea</taxon>
        <taxon>Camarodonta</taxon>
        <taxon>Echinidea</taxon>
        <taxon>Strongylocentrotidae</taxon>
        <taxon>Strongylocentrotus</taxon>
    </lineage>
</organism>
<accession>A0A7M7NKM9</accession>
<dbReference type="GeneID" id="115922143"/>
<evidence type="ECO:0000313" key="3">
    <source>
        <dbReference type="Proteomes" id="UP000007110"/>
    </source>
</evidence>
<dbReference type="AlphaFoldDB" id="A0A7M7NKM9"/>
<name>A0A7M7NKM9_STRPU</name>
<protein>
    <submittedName>
        <fullName evidence="2">Uncharacterized protein</fullName>
    </submittedName>
</protein>
<dbReference type="PANTHER" id="PTHR28434:SF1">
    <property type="entry name" value="PROTEIN C3ORF33"/>
    <property type="match status" value="1"/>
</dbReference>
<dbReference type="InterPro" id="IPR042421">
    <property type="entry name" value="C3orf33-like"/>
</dbReference>
<evidence type="ECO:0000256" key="1">
    <source>
        <dbReference type="SAM" id="MobiDB-lite"/>
    </source>
</evidence>
<feature type="region of interest" description="Disordered" evidence="1">
    <location>
        <begin position="192"/>
        <end position="213"/>
    </location>
</feature>
<reference evidence="2" key="2">
    <citation type="submission" date="2021-01" db="UniProtKB">
        <authorList>
            <consortium name="EnsemblMetazoa"/>
        </authorList>
    </citation>
    <scope>IDENTIFICATION</scope>
</reference>
<keyword evidence="3" id="KW-1185">Reference proteome</keyword>
<evidence type="ECO:0000313" key="2">
    <source>
        <dbReference type="EnsemblMetazoa" id="XP_030836204"/>
    </source>
</evidence>
<dbReference type="RefSeq" id="XP_030836204.1">
    <property type="nucleotide sequence ID" value="XM_030980344.1"/>
</dbReference>
<dbReference type="InParanoid" id="A0A7M7NKM9"/>
<dbReference type="OrthoDB" id="6220511at2759"/>
<dbReference type="PANTHER" id="PTHR28434">
    <property type="entry name" value="PROTEIN C3ORF33"/>
    <property type="match status" value="1"/>
</dbReference>
<sequence>TSISVTAAIGLLVIARSIRVYQRFRRVSDIPEEFISKNMKLYGRFVALRKEPVHIIVQHTPIVNFEWRQKRESDSGSGLPVHLAGLELQEGSLEYLQDRLGAQPSLRFHMLCVNEANGPRLRCRPREMEGALSKPIRPNTQSLPFRRTSLNEELLRQGLAKVSPLGGLRDHKLQTRLTQRLLAAELRAEKKSRGVVDSGARADKAGRCHGGTC</sequence>
<dbReference type="KEGG" id="spu:115922143"/>